<protein>
    <submittedName>
        <fullName evidence="3">Methyltransferase like 25</fullName>
    </submittedName>
</protein>
<reference evidence="3" key="2">
    <citation type="submission" date="2025-09" db="UniProtKB">
        <authorList>
            <consortium name="Ensembl"/>
        </authorList>
    </citation>
    <scope>IDENTIFICATION</scope>
</reference>
<evidence type="ECO:0000313" key="3">
    <source>
        <dbReference type="Ensembl" id="ENSEBUP00000007672.1"/>
    </source>
</evidence>
<dbReference type="InterPro" id="IPR029063">
    <property type="entry name" value="SAM-dependent_MTases_sf"/>
</dbReference>
<dbReference type="SUPFAM" id="SSF53335">
    <property type="entry name" value="S-adenosyl-L-methionine-dependent methyltransferases"/>
    <property type="match status" value="1"/>
</dbReference>
<feature type="region of interest" description="Disordered" evidence="1">
    <location>
        <begin position="71"/>
        <end position="93"/>
    </location>
</feature>
<feature type="region of interest" description="Disordered" evidence="1">
    <location>
        <begin position="337"/>
        <end position="357"/>
    </location>
</feature>
<organism evidence="3 4">
    <name type="scientific">Eptatretus burgeri</name>
    <name type="common">Inshore hagfish</name>
    <dbReference type="NCBI Taxonomy" id="7764"/>
    <lineage>
        <taxon>Eukaryota</taxon>
        <taxon>Metazoa</taxon>
        <taxon>Chordata</taxon>
        <taxon>Craniata</taxon>
        <taxon>Vertebrata</taxon>
        <taxon>Cyclostomata</taxon>
        <taxon>Myxini</taxon>
        <taxon>Myxiniformes</taxon>
        <taxon>Myxinidae</taxon>
        <taxon>Eptatretinae</taxon>
        <taxon>Eptatretus</taxon>
    </lineage>
</organism>
<feature type="domain" description="Methyltransferase" evidence="2">
    <location>
        <begin position="154"/>
        <end position="416"/>
    </location>
</feature>
<dbReference type="PANTHER" id="PTHR12496">
    <property type="entry name" value="CGI-41 METHYLTRANSFERASE"/>
    <property type="match status" value="1"/>
</dbReference>
<reference evidence="3" key="1">
    <citation type="submission" date="2025-08" db="UniProtKB">
        <authorList>
            <consortium name="Ensembl"/>
        </authorList>
    </citation>
    <scope>IDENTIFICATION</scope>
</reference>
<dbReference type="PANTHER" id="PTHR12496:SF9">
    <property type="entry name" value="METHYLTRANSFERASE-LIKE PROTEIN 25-RELATED"/>
    <property type="match status" value="1"/>
</dbReference>
<dbReference type="InterPro" id="IPR025714">
    <property type="entry name" value="Methyltranfer_dom"/>
</dbReference>
<dbReference type="Proteomes" id="UP000694388">
    <property type="component" value="Unplaced"/>
</dbReference>
<keyword evidence="4" id="KW-1185">Reference proteome</keyword>
<dbReference type="InterPro" id="IPR052220">
    <property type="entry name" value="METTL25"/>
</dbReference>
<dbReference type="Ensembl" id="ENSEBUT00000008160.1">
    <property type="protein sequence ID" value="ENSEBUP00000007672.1"/>
    <property type="gene ID" value="ENSEBUG00000004997.1"/>
</dbReference>
<feature type="compositionally biased region" description="Acidic residues" evidence="1">
    <location>
        <begin position="71"/>
        <end position="84"/>
    </location>
</feature>
<dbReference type="AlphaFoldDB" id="A0A8C4NH30"/>
<name>A0A8C4NH30_EPTBU</name>
<proteinExistence type="predicted"/>
<dbReference type="Pfam" id="PF13679">
    <property type="entry name" value="Methyltransf_32"/>
    <property type="match status" value="1"/>
</dbReference>
<dbReference type="GeneTree" id="ENSGT00530000063745"/>
<sequence>MRAAAGCTDPLRDTRRATARVNALVQRFRHLAATHTAEFYTSNVWAEHVGLEPGPVLCRAREQARLMIEDDDDDDDECSSDDDEFTRKDDCPGQEPEKLRQLLDLRSFFRGVSTARTYLRNVTVSRSSVLHHLEAQQPHRAAPLLSPAEFMSCKKSHEVELMSEVIAVLAHHCHVRQVFNLGSGKGYLSSYLALCYGLKVYGIDSSDGNSHGAAERHRKLQRFWKSYERKSALQVDGNVVPKLAGCMKCDESRCVTEIDSTLEETFAANSLSPQTEGDHIAEERTDCHGKPHCLDVSFVDHAEIDLDPFLKELPQISFVPKAGKQPLTWKEQRQRREASIKAKAQTTPQPSFHLPVTSHVTPKTKLSQLVGELEDSVLIGLHTCGDLAATSLRLFAKRPELRAICTAGCCYHLLSEEFELIERNDVNEVQGFPLSEFLKSRRCALGRNVRMCACLAAERVATGKVPPTESLFFRAVLQVIIQEHFGVLDSTKHVGKTYARSSSFLDYVRKSLEKLSLDGSQLSDGVIQSYLDKYQPKMVELEAFNMLKVLLAPCIEGLILLDRLCFLQEQVLNVCTGWSACCSCCL</sequence>
<accession>A0A8C4NH30</accession>
<evidence type="ECO:0000259" key="2">
    <source>
        <dbReference type="Pfam" id="PF13679"/>
    </source>
</evidence>
<evidence type="ECO:0000256" key="1">
    <source>
        <dbReference type="SAM" id="MobiDB-lite"/>
    </source>
</evidence>
<evidence type="ECO:0000313" key="4">
    <source>
        <dbReference type="Proteomes" id="UP000694388"/>
    </source>
</evidence>